<comment type="similarity">
    <text evidence="2 10">Belongs to the TFB2 family.</text>
</comment>
<protein>
    <recommendedName>
        <fullName evidence="10">General transcription factor IIH subunit 4</fullName>
    </recommendedName>
</protein>
<proteinExistence type="inferred from homology"/>
<feature type="compositionally biased region" description="Acidic residues" evidence="11">
    <location>
        <begin position="894"/>
        <end position="907"/>
    </location>
</feature>
<dbReference type="EMBL" id="OB661256">
    <property type="protein sequence ID" value="CAD7227786.1"/>
    <property type="molecule type" value="Genomic_DNA"/>
</dbReference>
<dbReference type="CDD" id="cd22534">
    <property type="entry name" value="KH-II_Era"/>
    <property type="match status" value="1"/>
</dbReference>
<dbReference type="GO" id="GO:0003723">
    <property type="term" value="F:RNA binding"/>
    <property type="evidence" value="ECO:0007669"/>
    <property type="project" value="InterPro"/>
</dbReference>
<dbReference type="OrthoDB" id="364513at2759"/>
<dbReference type="InterPro" id="IPR009019">
    <property type="entry name" value="KH_sf_prok-type"/>
</dbReference>
<organism evidence="14">
    <name type="scientific">Cyprideis torosa</name>
    <dbReference type="NCBI Taxonomy" id="163714"/>
    <lineage>
        <taxon>Eukaryota</taxon>
        <taxon>Metazoa</taxon>
        <taxon>Ecdysozoa</taxon>
        <taxon>Arthropoda</taxon>
        <taxon>Crustacea</taxon>
        <taxon>Oligostraca</taxon>
        <taxon>Ostracoda</taxon>
        <taxon>Podocopa</taxon>
        <taxon>Podocopida</taxon>
        <taxon>Cytherocopina</taxon>
        <taxon>Cytheroidea</taxon>
        <taxon>Cytherideidae</taxon>
        <taxon>Cyprideis</taxon>
    </lineage>
</organism>
<keyword evidence="3" id="KW-0547">Nucleotide-binding</keyword>
<dbReference type="NCBIfam" id="TIGR00625">
    <property type="entry name" value="tfb2"/>
    <property type="match status" value="1"/>
</dbReference>
<dbReference type="PANTHER" id="PTHR13152">
    <property type="entry name" value="TFIIH, POLYPEPTIDE 4"/>
    <property type="match status" value="1"/>
</dbReference>
<dbReference type="GO" id="GO:0000439">
    <property type="term" value="C:transcription factor TFIIH core complex"/>
    <property type="evidence" value="ECO:0007669"/>
    <property type="project" value="InterPro"/>
</dbReference>
<dbReference type="GO" id="GO:0006289">
    <property type="term" value="P:nucleotide-excision repair"/>
    <property type="evidence" value="ECO:0007669"/>
    <property type="project" value="InterPro"/>
</dbReference>
<evidence type="ECO:0000256" key="6">
    <source>
        <dbReference type="ARBA" id="ARBA00023134"/>
    </source>
</evidence>
<evidence type="ECO:0000256" key="11">
    <source>
        <dbReference type="SAM" id="MobiDB-lite"/>
    </source>
</evidence>
<evidence type="ECO:0000256" key="5">
    <source>
        <dbReference type="ARBA" id="ARBA00023015"/>
    </source>
</evidence>
<dbReference type="InterPro" id="IPR015946">
    <property type="entry name" value="KH_dom-like_a/b"/>
</dbReference>
<keyword evidence="7 10" id="KW-0804">Transcription</keyword>
<dbReference type="PANTHER" id="PTHR13152:SF0">
    <property type="entry name" value="GENERAL TRANSCRIPTION FACTOR IIH SUBUNIT 4"/>
    <property type="match status" value="1"/>
</dbReference>
<dbReference type="InterPro" id="IPR027417">
    <property type="entry name" value="P-loop_NTPase"/>
</dbReference>
<dbReference type="SUPFAM" id="SSF54814">
    <property type="entry name" value="Prokaryotic type KH domain (KH-domain type II)"/>
    <property type="match status" value="1"/>
</dbReference>
<dbReference type="Gene3D" id="3.30.70.2610">
    <property type="match status" value="1"/>
</dbReference>
<feature type="domain" description="Transcription factor Tfb2 C-terminal" evidence="13">
    <location>
        <begin position="471"/>
        <end position="533"/>
    </location>
</feature>
<evidence type="ECO:0000256" key="7">
    <source>
        <dbReference type="ARBA" id="ARBA00023163"/>
    </source>
</evidence>
<sequence length="1101" mass="123246">MMRPVPPSSMGKPLPLQVAIIQHLRTDIERECYELSRLAGLKIPPSVFRYLLSLLAQDIPAAKVRSVMDPVSKESGDAFPSATVGSFFASLRPSVLEELYENPAPCLAVFRDLPSLAQLIVMRMLSLGQPLCQATVQAWFRTHPAASPLPSSSKTLESPLEESLGVLKSLNILQTVLMPNGMPGWLINPRFRGSVQVALVGASSDSWNALRRCSEVQPDQHKKDVVFLDAYVKERWELVLQFLSGGKIPKGNALSNDTLSVLLQANLMKTDATDGFPVITNQGFRFLLMNSRAQVWSFLIHLLDMVESKGMRQAECINLLFELSFAELGTDYSTDGIPEHLGPFLQMLREIGVVYQRKRKDGRYYPTRLAVSLATAASSAAVEAKEGFLIVETNYRVYAYTTSELQVSLLALFCEMQYRLPNMSVGVLSRDSCRNAFRVGITAHQILAFLHMHAHPKMMCRNPPIPLTVSDQIVLWERERNRFICNEAFLYSQFLSQEDFLVVKNFAANEGSEVMLYSNDQKRQVVVTPSGHEVAIIMTDQCLCCATILLGAAESKKNPRLNFLLRRLRNPDSAVVGPTGEIENMSLTSSSPGRVLPSLFHTWCRQRLLRQFHVSPAPPLYRGVPPERGKEYVDHLRRRPDSPANSKLVYVTVLGMPNAGKSTLINQLVGRKLFGVSRKVHTTRNNARAIVNIGETQVVFLDTPGVVGPTEAKSLFHTWCRQRLLRQFHVSPAPALYRGVPPERGKEYVDHLRRPPDSPANSKLVYVTVLGMPNAGKSTLINQLVGRKLFGVSRKVHTTRNNARAIVNIGETQVVFLDTPGVVGPTEAKRHRLEKSFLDDPSVSRNLSDVVVQEVLRPLATCAVAERGVQDSDDKEVLLEISRVLTKARIGGEPMEEETEETEEEKVEGEQGSPFEVDEEESLVEKYAHVITDQELKGSRKRRDPEREVVEGFERFSRIFMISALSGDGVQDLKEYILSRAVPSPWRFHSSVVMDQDPGVLVRSLVREKFLEKFKAEIPYTIKFSIKTWRERADLLYIEVAVMPQKKVHAKYLIGPKGSFIKEIANATEKELMNLFQMDVKLVLRVATGGEADADLQLVAV</sequence>
<dbReference type="InterPro" id="IPR040662">
    <property type="entry name" value="Tfb2_C"/>
</dbReference>
<evidence type="ECO:0000256" key="8">
    <source>
        <dbReference type="ARBA" id="ARBA00023204"/>
    </source>
</evidence>
<dbReference type="GO" id="GO:0005525">
    <property type="term" value="F:GTP binding"/>
    <property type="evidence" value="ECO:0007669"/>
    <property type="project" value="UniProtKB-KW"/>
</dbReference>
<feature type="domain" description="G" evidence="12">
    <location>
        <begin position="767"/>
        <end position="852"/>
    </location>
</feature>
<evidence type="ECO:0000256" key="3">
    <source>
        <dbReference type="ARBA" id="ARBA00022741"/>
    </source>
</evidence>
<dbReference type="Pfam" id="PF18307">
    <property type="entry name" value="Tfb2_C"/>
    <property type="match status" value="1"/>
</dbReference>
<dbReference type="Pfam" id="PF01926">
    <property type="entry name" value="MMR_HSR1"/>
    <property type="match status" value="2"/>
</dbReference>
<comment type="function">
    <text evidence="10">Component of the general transcription and DNA repair factor IIH (TFIIH) core complex which is involved in general and transcription-coupled nucleotide excision repair (NER) of damaged DNA.</text>
</comment>
<keyword evidence="5 10" id="KW-0805">Transcription regulation</keyword>
<dbReference type="GO" id="GO:0005675">
    <property type="term" value="C:transcription factor TFIIH holo complex"/>
    <property type="evidence" value="ECO:0007669"/>
    <property type="project" value="TreeGrafter"/>
</dbReference>
<dbReference type="InterPro" id="IPR004598">
    <property type="entry name" value="TFIIH_p52/Tfb2"/>
</dbReference>
<evidence type="ECO:0000259" key="12">
    <source>
        <dbReference type="Pfam" id="PF01926"/>
    </source>
</evidence>
<dbReference type="Gene3D" id="3.30.300.20">
    <property type="match status" value="1"/>
</dbReference>
<evidence type="ECO:0000256" key="10">
    <source>
        <dbReference type="RuleBase" id="RU364024"/>
    </source>
</evidence>
<dbReference type="Gene3D" id="3.40.50.300">
    <property type="entry name" value="P-loop containing nucleotide triphosphate hydrolases"/>
    <property type="match status" value="2"/>
</dbReference>
<keyword evidence="4 10" id="KW-0227">DNA damage</keyword>
<keyword evidence="8 10" id="KW-0234">DNA repair</keyword>
<gene>
    <name evidence="14" type="ORF">CTOB1V02_LOCUS5683</name>
</gene>
<accession>A0A7R8WA39</accession>
<feature type="domain" description="G" evidence="12">
    <location>
        <begin position="651"/>
        <end position="712"/>
    </location>
</feature>
<dbReference type="GO" id="GO:0001671">
    <property type="term" value="F:ATPase activator activity"/>
    <property type="evidence" value="ECO:0007669"/>
    <property type="project" value="InterPro"/>
</dbReference>
<keyword evidence="6" id="KW-0342">GTP-binding</keyword>
<reference evidence="14" key="1">
    <citation type="submission" date="2020-11" db="EMBL/GenBank/DDBJ databases">
        <authorList>
            <person name="Tran Van P."/>
        </authorList>
    </citation>
    <scope>NUCLEOTIDE SEQUENCE</scope>
</reference>
<dbReference type="InterPro" id="IPR006073">
    <property type="entry name" value="GTP-bd"/>
</dbReference>
<dbReference type="SUPFAM" id="SSF52540">
    <property type="entry name" value="P-loop containing nucleoside triphosphate hydrolases"/>
    <property type="match status" value="2"/>
</dbReference>
<evidence type="ECO:0000259" key="13">
    <source>
        <dbReference type="Pfam" id="PF18307"/>
    </source>
</evidence>
<evidence type="ECO:0000313" key="14">
    <source>
        <dbReference type="EMBL" id="CAD7227786.1"/>
    </source>
</evidence>
<evidence type="ECO:0000256" key="4">
    <source>
        <dbReference type="ARBA" id="ARBA00022763"/>
    </source>
</evidence>
<comment type="subcellular location">
    <subcellularLocation>
        <location evidence="1 10">Nucleus</location>
    </subcellularLocation>
</comment>
<evidence type="ECO:0000256" key="9">
    <source>
        <dbReference type="ARBA" id="ARBA00023242"/>
    </source>
</evidence>
<dbReference type="GO" id="GO:0003690">
    <property type="term" value="F:double-stranded DNA binding"/>
    <property type="evidence" value="ECO:0007669"/>
    <property type="project" value="TreeGrafter"/>
</dbReference>
<dbReference type="AlphaFoldDB" id="A0A7R8WA39"/>
<keyword evidence="9 10" id="KW-0539">Nucleus</keyword>
<evidence type="ECO:0000256" key="2">
    <source>
        <dbReference type="ARBA" id="ARBA00007132"/>
    </source>
</evidence>
<feature type="region of interest" description="Disordered" evidence="11">
    <location>
        <begin position="890"/>
        <end position="915"/>
    </location>
</feature>
<dbReference type="Pfam" id="PF03849">
    <property type="entry name" value="Tfb2"/>
    <property type="match status" value="1"/>
</dbReference>
<name>A0A7R8WA39_9CRUS</name>
<evidence type="ECO:0000256" key="1">
    <source>
        <dbReference type="ARBA" id="ARBA00004123"/>
    </source>
</evidence>